<dbReference type="PANTHER" id="PTHR30251">
    <property type="entry name" value="PILUS ASSEMBLY CHAPERONE"/>
    <property type="match status" value="1"/>
</dbReference>
<dbReference type="InterPro" id="IPR016147">
    <property type="entry name" value="Pili_assmbl_chaperone_N"/>
</dbReference>
<name>A0ABP8V8T6_9GAMM</name>
<dbReference type="Gene3D" id="2.60.40.10">
    <property type="entry name" value="Immunoglobulins"/>
    <property type="match status" value="1"/>
</dbReference>
<dbReference type="InterPro" id="IPR013783">
    <property type="entry name" value="Ig-like_fold"/>
</dbReference>
<dbReference type="SUPFAM" id="SSF49354">
    <property type="entry name" value="PapD-like"/>
    <property type="match status" value="1"/>
</dbReference>
<evidence type="ECO:0000313" key="3">
    <source>
        <dbReference type="EMBL" id="GAA4652663.1"/>
    </source>
</evidence>
<keyword evidence="4" id="KW-1185">Reference proteome</keyword>
<dbReference type="InterPro" id="IPR050643">
    <property type="entry name" value="Periplasmic_pilus_chap"/>
</dbReference>
<gene>
    <name evidence="3" type="ORF">GCM10023116_49470</name>
</gene>
<sequence>MRRIITSLLVTLLSVTAPSLHASMSLDKMIVYFEPGQPPRQDIMVTNPDPENLYLQTEVYKVVNPGQENEERIRITDPDKLKLLATPQKAIIPPNGRKTVRLVSLETPNAKEEVYRVTFRPVVGDIQATQTAIKLLIAYQALVFIRPANPKYDVVAEWKGNKIVFTNQGNMNAVLRNGKFCTSKKDDSCTPLSEGTRLYAGQSWTLELPNAKGYVRYGLFDGQFEKTKIFSPGKS</sequence>
<feature type="signal peptide" evidence="1">
    <location>
        <begin position="1"/>
        <end position="22"/>
    </location>
</feature>
<protein>
    <recommendedName>
        <fullName evidence="2">Pili assembly chaperone N-terminal domain-containing protein</fullName>
    </recommendedName>
</protein>
<dbReference type="Proteomes" id="UP001500604">
    <property type="component" value="Unassembled WGS sequence"/>
</dbReference>
<feature type="chain" id="PRO_5046458402" description="Pili assembly chaperone N-terminal domain-containing protein" evidence="1">
    <location>
        <begin position="23"/>
        <end position="235"/>
    </location>
</feature>
<evidence type="ECO:0000259" key="2">
    <source>
        <dbReference type="Pfam" id="PF00345"/>
    </source>
</evidence>
<proteinExistence type="predicted"/>
<evidence type="ECO:0000313" key="4">
    <source>
        <dbReference type="Proteomes" id="UP001500604"/>
    </source>
</evidence>
<evidence type="ECO:0000256" key="1">
    <source>
        <dbReference type="SAM" id="SignalP"/>
    </source>
</evidence>
<keyword evidence="1" id="KW-0732">Signal</keyword>
<dbReference type="RefSeq" id="WP_345199271.1">
    <property type="nucleotide sequence ID" value="NZ_BAABFL010000479.1"/>
</dbReference>
<dbReference type="EMBL" id="BAABFL010000479">
    <property type="protein sequence ID" value="GAA4652663.1"/>
    <property type="molecule type" value="Genomic_DNA"/>
</dbReference>
<dbReference type="InterPro" id="IPR008962">
    <property type="entry name" value="PapD-like_sf"/>
</dbReference>
<feature type="domain" description="Pili assembly chaperone N-terminal" evidence="2">
    <location>
        <begin position="30"/>
        <end position="149"/>
    </location>
</feature>
<dbReference type="PANTHER" id="PTHR30251:SF4">
    <property type="entry name" value="SLR1668 PROTEIN"/>
    <property type="match status" value="1"/>
</dbReference>
<accession>A0ABP8V8T6</accession>
<reference evidence="4" key="1">
    <citation type="journal article" date="2019" name="Int. J. Syst. Evol. Microbiol.">
        <title>The Global Catalogue of Microorganisms (GCM) 10K type strain sequencing project: providing services to taxonomists for standard genome sequencing and annotation.</title>
        <authorList>
            <consortium name="The Broad Institute Genomics Platform"/>
            <consortium name="The Broad Institute Genome Sequencing Center for Infectious Disease"/>
            <person name="Wu L."/>
            <person name="Ma J."/>
        </authorList>
    </citation>
    <scope>NUCLEOTIDE SEQUENCE [LARGE SCALE GENOMIC DNA]</scope>
    <source>
        <strain evidence="4">JCM 17805</strain>
    </source>
</reference>
<comment type="caution">
    <text evidence="3">The sequence shown here is derived from an EMBL/GenBank/DDBJ whole genome shotgun (WGS) entry which is preliminary data.</text>
</comment>
<organism evidence="3 4">
    <name type="scientific">Kistimonas scapharcae</name>
    <dbReference type="NCBI Taxonomy" id="1036133"/>
    <lineage>
        <taxon>Bacteria</taxon>
        <taxon>Pseudomonadati</taxon>
        <taxon>Pseudomonadota</taxon>
        <taxon>Gammaproteobacteria</taxon>
        <taxon>Oceanospirillales</taxon>
        <taxon>Endozoicomonadaceae</taxon>
        <taxon>Kistimonas</taxon>
    </lineage>
</organism>
<dbReference type="Pfam" id="PF00345">
    <property type="entry name" value="PapD_N"/>
    <property type="match status" value="1"/>
</dbReference>